<evidence type="ECO:0000313" key="2">
    <source>
        <dbReference type="EMBL" id="MCZ3366528.1"/>
    </source>
</evidence>
<evidence type="ECO:0000313" key="3">
    <source>
        <dbReference type="Proteomes" id="UP001068021"/>
    </source>
</evidence>
<dbReference type="RefSeq" id="WP_048082819.1">
    <property type="nucleotide sequence ID" value="NZ_JAPVER010000020.1"/>
</dbReference>
<comment type="caution">
    <text evidence="2">The sequence shown here is derived from an EMBL/GenBank/DDBJ whole genome shotgun (WGS) entry which is preliminary data.</text>
</comment>
<reference evidence="2" key="1">
    <citation type="submission" date="2022-12" db="EMBL/GenBank/DDBJ databases">
        <title>Reclassification of two methanogenic archaea species isolated from the Kolyma lowland permafrost.</title>
        <authorList>
            <person name="Trubitsyn V.E."/>
            <person name="Rivkina E.M."/>
            <person name="Shcherbakova V.A."/>
        </authorList>
    </citation>
    <scope>NUCLEOTIDE SEQUENCE</scope>
    <source>
        <strain evidence="2">M2</strain>
    </source>
</reference>
<dbReference type="EMBL" id="JAPVER010000020">
    <property type="protein sequence ID" value="MCZ3366528.1"/>
    <property type="molecule type" value="Genomic_DNA"/>
</dbReference>
<dbReference type="InterPro" id="IPR036388">
    <property type="entry name" value="WH-like_DNA-bd_sf"/>
</dbReference>
<evidence type="ECO:0000259" key="1">
    <source>
        <dbReference type="Pfam" id="PF01978"/>
    </source>
</evidence>
<name>A0A9E4ZYW2_9EURY</name>
<dbReference type="InterPro" id="IPR036390">
    <property type="entry name" value="WH_DNA-bd_sf"/>
</dbReference>
<dbReference type="Pfam" id="PF01978">
    <property type="entry name" value="TrmB"/>
    <property type="match status" value="1"/>
</dbReference>
<accession>A0A9E4ZYW2</accession>
<feature type="domain" description="Transcription regulator TrmB N-terminal" evidence="1">
    <location>
        <begin position="126"/>
        <end position="178"/>
    </location>
</feature>
<sequence>MENPKNSGGNLAKVMITNITKEKDLIKALDKSECNDAIVFYDENYEKIPENYHWNATYVKINKEFISALKQVKGILRENELCEFFIEHNNVSVYLMYGVLSDETNYNIYIFENGEFELLPPQKNKLDNYEILILKTLVGNQYNAAEIIRKSGITKTLVYDRLKRLQNMGLIVKSNRKYELDSLGSDFLELI</sequence>
<dbReference type="InterPro" id="IPR002831">
    <property type="entry name" value="Tscrpt_reg_TrmB_N"/>
</dbReference>
<keyword evidence="3" id="KW-1185">Reference proteome</keyword>
<dbReference type="AlphaFoldDB" id="A0A9E4ZYW2"/>
<protein>
    <submittedName>
        <fullName evidence="2">Helix-turn-helix domain-containing protein</fullName>
    </submittedName>
</protein>
<dbReference type="SUPFAM" id="SSF46785">
    <property type="entry name" value="Winged helix' DNA-binding domain"/>
    <property type="match status" value="1"/>
</dbReference>
<dbReference type="Proteomes" id="UP001068021">
    <property type="component" value="Unassembled WGS sequence"/>
</dbReference>
<dbReference type="Gene3D" id="1.10.10.10">
    <property type="entry name" value="Winged helix-like DNA-binding domain superfamily/Winged helix DNA-binding domain"/>
    <property type="match status" value="1"/>
</dbReference>
<proteinExistence type="predicted"/>
<gene>
    <name evidence="2" type="ORF">O3H54_11615</name>
</gene>
<organism evidence="2 3">
    <name type="scientific">Methanobacterium veterum</name>
    <dbReference type="NCBI Taxonomy" id="408577"/>
    <lineage>
        <taxon>Archaea</taxon>
        <taxon>Methanobacteriati</taxon>
        <taxon>Methanobacteriota</taxon>
        <taxon>Methanomada group</taxon>
        <taxon>Methanobacteria</taxon>
        <taxon>Methanobacteriales</taxon>
        <taxon>Methanobacteriaceae</taxon>
        <taxon>Methanobacterium</taxon>
    </lineage>
</organism>